<name>A0A4Y1ZID1_9BACL</name>
<dbReference type="EMBL" id="BEXB01000057">
    <property type="protein sequence ID" value="GAY78684.1"/>
    <property type="molecule type" value="Genomic_DNA"/>
</dbReference>
<gene>
    <name evidence="1" type="ORF">NBRC111894_4238</name>
</gene>
<reference evidence="1 2" key="1">
    <citation type="submission" date="2017-11" db="EMBL/GenBank/DDBJ databases">
        <title>Draft Genome Sequence of Sporolactobacillus inulinus NBRC 111894 Isolated from Koso, a Japanese Sugar-Vegetable Fermented Beverage.</title>
        <authorList>
            <person name="Chiou T.Y."/>
            <person name="Oshima K."/>
            <person name="Suda W."/>
            <person name="Hattori M."/>
            <person name="Takahashi T."/>
        </authorList>
    </citation>
    <scope>NUCLEOTIDE SEQUENCE [LARGE SCALE GENOMIC DNA]</scope>
    <source>
        <strain evidence="1 2">NBRC111894</strain>
    </source>
</reference>
<protein>
    <submittedName>
        <fullName evidence="1">Uncharacterized protein</fullName>
    </submittedName>
</protein>
<proteinExistence type="predicted"/>
<organism evidence="1 2">
    <name type="scientific">Sporolactobacillus inulinus</name>
    <dbReference type="NCBI Taxonomy" id="2078"/>
    <lineage>
        <taxon>Bacteria</taxon>
        <taxon>Bacillati</taxon>
        <taxon>Bacillota</taxon>
        <taxon>Bacilli</taxon>
        <taxon>Bacillales</taxon>
        <taxon>Sporolactobacillaceae</taxon>
        <taxon>Sporolactobacillus</taxon>
    </lineage>
</organism>
<comment type="caution">
    <text evidence="1">The sequence shown here is derived from an EMBL/GenBank/DDBJ whole genome shotgun (WGS) entry which is preliminary data.</text>
</comment>
<sequence>MVKLTPIAKQLQKLLIDHPNGGDTNKITLEINKENNYIQERHIKRTLERYPEFFLEEDGMWRLKAIVEEDKHKEESKRRINK</sequence>
<evidence type="ECO:0000313" key="2">
    <source>
        <dbReference type="Proteomes" id="UP000319716"/>
    </source>
</evidence>
<dbReference type="RefSeq" id="WP_262393477.1">
    <property type="nucleotide sequence ID" value="NZ_BEXB01000057.1"/>
</dbReference>
<dbReference type="AlphaFoldDB" id="A0A4Y1ZID1"/>
<accession>A0A4Y1ZID1</accession>
<evidence type="ECO:0000313" key="1">
    <source>
        <dbReference type="EMBL" id="GAY78684.1"/>
    </source>
</evidence>
<dbReference type="Proteomes" id="UP000319716">
    <property type="component" value="Unassembled WGS sequence"/>
</dbReference>